<dbReference type="EMBL" id="JBHSRF010000049">
    <property type="protein sequence ID" value="MFC6084827.1"/>
    <property type="molecule type" value="Genomic_DNA"/>
</dbReference>
<keyword evidence="4" id="KW-1185">Reference proteome</keyword>
<keyword evidence="3" id="KW-0067">ATP-binding</keyword>
<feature type="domain" description="Histidine kinase/HSP90-like ATPase" evidence="2">
    <location>
        <begin position="12"/>
        <end position="122"/>
    </location>
</feature>
<reference evidence="4" key="1">
    <citation type="journal article" date="2019" name="Int. J. Syst. Evol. Microbiol.">
        <title>The Global Catalogue of Microorganisms (GCM) 10K type strain sequencing project: providing services to taxonomists for standard genome sequencing and annotation.</title>
        <authorList>
            <consortium name="The Broad Institute Genomics Platform"/>
            <consortium name="The Broad Institute Genome Sequencing Center for Infectious Disease"/>
            <person name="Wu L."/>
            <person name="Ma J."/>
        </authorList>
    </citation>
    <scope>NUCLEOTIDE SEQUENCE [LARGE SCALE GENOMIC DNA]</scope>
    <source>
        <strain evidence="4">JCM 30346</strain>
    </source>
</reference>
<dbReference type="CDD" id="cd16936">
    <property type="entry name" value="HATPase_RsbW-like"/>
    <property type="match status" value="1"/>
</dbReference>
<dbReference type="PANTHER" id="PTHR35526">
    <property type="entry name" value="ANTI-SIGMA-F FACTOR RSBW-RELATED"/>
    <property type="match status" value="1"/>
</dbReference>
<dbReference type="Proteomes" id="UP001596137">
    <property type="component" value="Unassembled WGS sequence"/>
</dbReference>
<dbReference type="GO" id="GO:0005524">
    <property type="term" value="F:ATP binding"/>
    <property type="evidence" value="ECO:0007669"/>
    <property type="project" value="UniProtKB-KW"/>
</dbReference>
<sequence>MDVGMLVTAPSPEAVVSRARTLVREVLQDQGIPGDEVADAELVVAELAVNAVRHGRPPYEVRIFEVAAVPVWCEVVDGDPDLCWIPALLDRAQDLSVPDLFAESGRGLLLVRALSDGYCRAYRTTTFTTGSPAKTVAFALPTPSATRLTYPPLLHLARGRAHLLP</sequence>
<dbReference type="RefSeq" id="WP_380758291.1">
    <property type="nucleotide sequence ID" value="NZ_JBHSRF010000049.1"/>
</dbReference>
<dbReference type="InterPro" id="IPR003594">
    <property type="entry name" value="HATPase_dom"/>
</dbReference>
<organism evidence="3 4">
    <name type="scientific">Sphaerisporangium aureirubrum</name>
    <dbReference type="NCBI Taxonomy" id="1544736"/>
    <lineage>
        <taxon>Bacteria</taxon>
        <taxon>Bacillati</taxon>
        <taxon>Actinomycetota</taxon>
        <taxon>Actinomycetes</taxon>
        <taxon>Streptosporangiales</taxon>
        <taxon>Streptosporangiaceae</taxon>
        <taxon>Sphaerisporangium</taxon>
    </lineage>
</organism>
<comment type="caution">
    <text evidence="3">The sequence shown here is derived from an EMBL/GenBank/DDBJ whole genome shotgun (WGS) entry which is preliminary data.</text>
</comment>
<keyword evidence="1" id="KW-0723">Serine/threonine-protein kinase</keyword>
<evidence type="ECO:0000313" key="3">
    <source>
        <dbReference type="EMBL" id="MFC6084827.1"/>
    </source>
</evidence>
<accession>A0ABW1NQ23</accession>
<evidence type="ECO:0000313" key="4">
    <source>
        <dbReference type="Proteomes" id="UP001596137"/>
    </source>
</evidence>
<dbReference type="InterPro" id="IPR036890">
    <property type="entry name" value="HATPase_C_sf"/>
</dbReference>
<dbReference type="Pfam" id="PF13581">
    <property type="entry name" value="HATPase_c_2"/>
    <property type="match status" value="1"/>
</dbReference>
<evidence type="ECO:0000256" key="1">
    <source>
        <dbReference type="ARBA" id="ARBA00022527"/>
    </source>
</evidence>
<name>A0ABW1NQ23_9ACTN</name>
<dbReference type="Gene3D" id="3.30.565.10">
    <property type="entry name" value="Histidine kinase-like ATPase, C-terminal domain"/>
    <property type="match status" value="1"/>
</dbReference>
<evidence type="ECO:0000259" key="2">
    <source>
        <dbReference type="Pfam" id="PF13581"/>
    </source>
</evidence>
<keyword evidence="1" id="KW-0418">Kinase</keyword>
<keyword evidence="1" id="KW-0808">Transferase</keyword>
<protein>
    <submittedName>
        <fullName evidence="3">ATP-binding protein</fullName>
    </submittedName>
</protein>
<gene>
    <name evidence="3" type="ORF">ACFP1K_26945</name>
</gene>
<keyword evidence="3" id="KW-0547">Nucleotide-binding</keyword>
<dbReference type="PANTHER" id="PTHR35526:SF3">
    <property type="entry name" value="ANTI-SIGMA-F FACTOR RSBW"/>
    <property type="match status" value="1"/>
</dbReference>
<dbReference type="InterPro" id="IPR050267">
    <property type="entry name" value="Anti-sigma-factor_SerPK"/>
</dbReference>
<proteinExistence type="predicted"/>